<proteinExistence type="inferred from homology"/>
<evidence type="ECO:0000256" key="8">
    <source>
        <dbReference type="ARBA" id="ARBA00023306"/>
    </source>
</evidence>
<keyword evidence="5 10" id="KW-0133">Cell shape</keyword>
<comment type="subcellular location">
    <subcellularLocation>
        <location evidence="10">Cell membrane</location>
        <topology evidence="10">Peripheral membrane protein</topology>
        <orientation evidence="10">Cytoplasmic side</orientation>
    </subcellularLocation>
</comment>
<evidence type="ECO:0000259" key="12">
    <source>
        <dbReference type="Pfam" id="PF04101"/>
    </source>
</evidence>
<sequence>MELRRVIISGGGTGGHIFPAIAIADEIKSQYPQCDILFVGAEGKMEMEKVPKAGYKIEGLNIRGLQRSLSFENLKFPFRVISSLQKAKRIVRSFNPDVAVGVGGYASGPLLFVASKMGVPCVLQEQNSFAGLTNKLLAKRVAKVCTAYDEAANFFPDGIAIQTGNPVRKQLKTELTRDSAKEALGMDPKKQMVLVVGGSLGAGAINELLLEEFGGITDANLCLFWQTGKIFWNKHAAELQKLSEHNHSLRIEEFIEDMATAYAAADIVVSRAGAIAISELQYLGKACVFVPSPFVAENHQLKNAQALINKNAAVLVEQKEINKLIPEVLKLAQNPEDRVALEVAMKGMAKPNATQDIVKIIAELSHA</sequence>
<comment type="similarity">
    <text evidence="10">Belongs to the glycosyltransferase 28 family. MurG subfamily.</text>
</comment>
<comment type="caution">
    <text evidence="10">Lacks conserved residue(s) required for the propagation of feature annotation.</text>
</comment>
<feature type="binding site" evidence="10">
    <location>
        <position position="300"/>
    </location>
    <ligand>
        <name>UDP-N-acetyl-alpha-D-glucosamine</name>
        <dbReference type="ChEBI" id="CHEBI:57705"/>
    </ligand>
</feature>
<dbReference type="CDD" id="cd03785">
    <property type="entry name" value="GT28_MurG"/>
    <property type="match status" value="1"/>
</dbReference>
<dbReference type="AlphaFoldDB" id="A0A5C6V1L2"/>
<accession>A0A5C6V1L2</accession>
<dbReference type="EMBL" id="VORB01000005">
    <property type="protein sequence ID" value="TXC78874.1"/>
    <property type="molecule type" value="Genomic_DNA"/>
</dbReference>
<evidence type="ECO:0000313" key="14">
    <source>
        <dbReference type="Proteomes" id="UP000321168"/>
    </source>
</evidence>
<dbReference type="NCBIfam" id="TIGR01133">
    <property type="entry name" value="murG"/>
    <property type="match status" value="1"/>
</dbReference>
<dbReference type="Proteomes" id="UP000321168">
    <property type="component" value="Unassembled WGS sequence"/>
</dbReference>
<evidence type="ECO:0000256" key="10">
    <source>
        <dbReference type="HAMAP-Rule" id="MF_00033"/>
    </source>
</evidence>
<feature type="domain" description="Glycosyltransferase family 28 N-terminal" evidence="11">
    <location>
        <begin position="6"/>
        <end position="145"/>
    </location>
</feature>
<keyword evidence="8 10" id="KW-0131">Cell cycle</keyword>
<dbReference type="GO" id="GO:0008360">
    <property type="term" value="P:regulation of cell shape"/>
    <property type="evidence" value="ECO:0007669"/>
    <property type="project" value="UniProtKB-KW"/>
</dbReference>
<dbReference type="Pfam" id="PF04101">
    <property type="entry name" value="Glyco_tran_28_C"/>
    <property type="match status" value="1"/>
</dbReference>
<dbReference type="GO" id="GO:0009252">
    <property type="term" value="P:peptidoglycan biosynthetic process"/>
    <property type="evidence" value="ECO:0007669"/>
    <property type="project" value="UniProtKB-UniRule"/>
</dbReference>
<evidence type="ECO:0000256" key="4">
    <source>
        <dbReference type="ARBA" id="ARBA00022679"/>
    </source>
</evidence>
<dbReference type="RefSeq" id="WP_147014398.1">
    <property type="nucleotide sequence ID" value="NZ_VORB01000005.1"/>
</dbReference>
<feature type="binding site" evidence="10">
    <location>
        <begin position="13"/>
        <end position="15"/>
    </location>
    <ligand>
        <name>UDP-N-acetyl-alpha-D-glucosamine</name>
        <dbReference type="ChEBI" id="CHEBI:57705"/>
    </ligand>
</feature>
<dbReference type="HAMAP" id="MF_00033">
    <property type="entry name" value="MurG"/>
    <property type="match status" value="1"/>
</dbReference>
<keyword evidence="3 10" id="KW-0328">Glycosyltransferase</keyword>
<reference evidence="13 14" key="1">
    <citation type="submission" date="2019-08" db="EMBL/GenBank/DDBJ databases">
        <title>Genome of Luteibaculum oceani JCM 18817.</title>
        <authorList>
            <person name="Bowman J.P."/>
        </authorList>
    </citation>
    <scope>NUCLEOTIDE SEQUENCE [LARGE SCALE GENOMIC DNA]</scope>
    <source>
        <strain evidence="13 14">JCM 18817</strain>
    </source>
</reference>
<evidence type="ECO:0000256" key="1">
    <source>
        <dbReference type="ARBA" id="ARBA00022475"/>
    </source>
</evidence>
<evidence type="ECO:0000256" key="5">
    <source>
        <dbReference type="ARBA" id="ARBA00022960"/>
    </source>
</evidence>
<dbReference type="GO" id="GO:0005975">
    <property type="term" value="P:carbohydrate metabolic process"/>
    <property type="evidence" value="ECO:0007669"/>
    <property type="project" value="InterPro"/>
</dbReference>
<keyword evidence="4 10" id="KW-0808">Transferase</keyword>
<dbReference type="EC" id="2.4.1.227" evidence="10"/>
<organism evidence="13 14">
    <name type="scientific">Luteibaculum oceani</name>
    <dbReference type="NCBI Taxonomy" id="1294296"/>
    <lineage>
        <taxon>Bacteria</taxon>
        <taxon>Pseudomonadati</taxon>
        <taxon>Bacteroidota</taxon>
        <taxon>Flavobacteriia</taxon>
        <taxon>Flavobacteriales</taxon>
        <taxon>Luteibaculaceae</taxon>
        <taxon>Luteibaculum</taxon>
    </lineage>
</organism>
<feature type="binding site" evidence="10">
    <location>
        <position position="255"/>
    </location>
    <ligand>
        <name>UDP-N-acetyl-alpha-D-glucosamine</name>
        <dbReference type="ChEBI" id="CHEBI:57705"/>
    </ligand>
</feature>
<feature type="domain" description="Glycosyl transferase family 28 C-terminal" evidence="12">
    <location>
        <begin position="192"/>
        <end position="351"/>
    </location>
</feature>
<keyword evidence="6 10" id="KW-0573">Peptidoglycan synthesis</keyword>
<dbReference type="PANTHER" id="PTHR21015">
    <property type="entry name" value="UDP-N-ACETYLGLUCOSAMINE--N-ACETYLMURAMYL-(PENTAPEPTIDE) PYROPHOSPHORYL-UNDECAPRENOL N-ACETYLGLUCOSAMINE TRANSFERASE 1"/>
    <property type="match status" value="1"/>
</dbReference>
<evidence type="ECO:0000259" key="11">
    <source>
        <dbReference type="Pfam" id="PF03033"/>
    </source>
</evidence>
<name>A0A5C6V1L2_9FLAO</name>
<keyword evidence="9 10" id="KW-0961">Cell wall biogenesis/degradation</keyword>
<dbReference type="GO" id="GO:0050511">
    <property type="term" value="F:undecaprenyldiphospho-muramoylpentapeptide beta-N-acetylglucosaminyltransferase activity"/>
    <property type="evidence" value="ECO:0007669"/>
    <property type="project" value="UniProtKB-UniRule"/>
</dbReference>
<feature type="binding site" evidence="10">
    <location>
        <position position="199"/>
    </location>
    <ligand>
        <name>UDP-N-acetyl-alpha-D-glucosamine</name>
        <dbReference type="ChEBI" id="CHEBI:57705"/>
    </ligand>
</feature>
<evidence type="ECO:0000313" key="13">
    <source>
        <dbReference type="EMBL" id="TXC78874.1"/>
    </source>
</evidence>
<feature type="binding site" evidence="10">
    <location>
        <position position="127"/>
    </location>
    <ligand>
        <name>UDP-N-acetyl-alpha-D-glucosamine</name>
        <dbReference type="ChEBI" id="CHEBI:57705"/>
    </ligand>
</feature>
<dbReference type="GO" id="GO:0051991">
    <property type="term" value="F:UDP-N-acetyl-D-glucosamine:N-acetylmuramoyl-L-alanyl-D-glutamyl-meso-2,6-diaminopimelyl-D-alanyl-D-alanine-diphosphoundecaprenol 4-beta-N-acetylglucosaminlytransferase activity"/>
    <property type="evidence" value="ECO:0007669"/>
    <property type="project" value="RHEA"/>
</dbReference>
<feature type="binding site" evidence="10">
    <location>
        <position position="168"/>
    </location>
    <ligand>
        <name>UDP-N-acetyl-alpha-D-glucosamine</name>
        <dbReference type="ChEBI" id="CHEBI:57705"/>
    </ligand>
</feature>
<dbReference type="Gene3D" id="3.40.50.2000">
    <property type="entry name" value="Glycogen Phosphorylase B"/>
    <property type="match status" value="2"/>
</dbReference>
<evidence type="ECO:0000256" key="9">
    <source>
        <dbReference type="ARBA" id="ARBA00023316"/>
    </source>
</evidence>
<gene>
    <name evidence="10 13" type="primary">murG</name>
    <name evidence="13" type="ORF">FRX97_06580</name>
</gene>
<dbReference type="SUPFAM" id="SSF53756">
    <property type="entry name" value="UDP-Glycosyltransferase/glycogen phosphorylase"/>
    <property type="match status" value="1"/>
</dbReference>
<dbReference type="OrthoDB" id="9808936at2"/>
<dbReference type="GO" id="GO:0005886">
    <property type="term" value="C:plasma membrane"/>
    <property type="evidence" value="ECO:0007669"/>
    <property type="project" value="UniProtKB-SubCell"/>
</dbReference>
<evidence type="ECO:0000256" key="3">
    <source>
        <dbReference type="ARBA" id="ARBA00022676"/>
    </source>
</evidence>
<evidence type="ECO:0000256" key="6">
    <source>
        <dbReference type="ARBA" id="ARBA00022984"/>
    </source>
</evidence>
<comment type="caution">
    <text evidence="13">The sequence shown here is derived from an EMBL/GenBank/DDBJ whole genome shotgun (WGS) entry which is preliminary data.</text>
</comment>
<keyword evidence="2 10" id="KW-0132">Cell division</keyword>
<dbReference type="Pfam" id="PF03033">
    <property type="entry name" value="Glyco_transf_28"/>
    <property type="match status" value="1"/>
</dbReference>
<keyword evidence="14" id="KW-1185">Reference proteome</keyword>
<comment type="pathway">
    <text evidence="10">Cell wall biogenesis; peptidoglycan biosynthesis.</text>
</comment>
<evidence type="ECO:0000256" key="7">
    <source>
        <dbReference type="ARBA" id="ARBA00023136"/>
    </source>
</evidence>
<keyword evidence="7 10" id="KW-0472">Membrane</keyword>
<dbReference type="GO" id="GO:0071555">
    <property type="term" value="P:cell wall organization"/>
    <property type="evidence" value="ECO:0007669"/>
    <property type="project" value="UniProtKB-KW"/>
</dbReference>
<dbReference type="InterPro" id="IPR006009">
    <property type="entry name" value="GlcNAc_MurG"/>
</dbReference>
<dbReference type="InterPro" id="IPR007235">
    <property type="entry name" value="Glyco_trans_28_C"/>
</dbReference>
<dbReference type="PANTHER" id="PTHR21015:SF22">
    <property type="entry name" value="GLYCOSYLTRANSFERASE"/>
    <property type="match status" value="1"/>
</dbReference>
<evidence type="ECO:0000256" key="2">
    <source>
        <dbReference type="ARBA" id="ARBA00022618"/>
    </source>
</evidence>
<protein>
    <recommendedName>
        <fullName evidence="10">UDP-N-acetylglucosamine--N-acetylmuramyl-(pentapeptide) pyrophosphoryl-undecaprenol N-acetylglucosamine transferase</fullName>
        <ecNumber evidence="10">2.4.1.227</ecNumber>
    </recommendedName>
    <alternativeName>
        <fullName evidence="10">Undecaprenyl-PP-MurNAc-pentapeptide-UDPGlcNAc GlcNAc transferase</fullName>
    </alternativeName>
</protein>
<comment type="function">
    <text evidence="10">Cell wall formation. Catalyzes the transfer of a GlcNAc subunit on undecaprenyl-pyrophosphoryl-MurNAc-pentapeptide (lipid intermediate I) to form undecaprenyl-pyrophosphoryl-MurNAc-(pentapeptide)GlcNAc (lipid intermediate II).</text>
</comment>
<dbReference type="UniPathway" id="UPA00219"/>
<dbReference type="InterPro" id="IPR004276">
    <property type="entry name" value="GlycoTrans_28_N"/>
</dbReference>
<keyword evidence="1 10" id="KW-1003">Cell membrane</keyword>
<dbReference type="GO" id="GO:0051301">
    <property type="term" value="P:cell division"/>
    <property type="evidence" value="ECO:0007669"/>
    <property type="project" value="UniProtKB-KW"/>
</dbReference>
<comment type="catalytic activity">
    <reaction evidence="10">
        <text>di-trans,octa-cis-undecaprenyl diphospho-N-acetyl-alpha-D-muramoyl-L-alanyl-D-glutamyl-meso-2,6-diaminopimeloyl-D-alanyl-D-alanine + UDP-N-acetyl-alpha-D-glucosamine = di-trans,octa-cis-undecaprenyl diphospho-[N-acetyl-alpha-D-glucosaminyl-(1-&gt;4)]-N-acetyl-alpha-D-muramoyl-L-alanyl-D-glutamyl-meso-2,6-diaminopimeloyl-D-alanyl-D-alanine + UDP + H(+)</text>
        <dbReference type="Rhea" id="RHEA:31227"/>
        <dbReference type="ChEBI" id="CHEBI:15378"/>
        <dbReference type="ChEBI" id="CHEBI:57705"/>
        <dbReference type="ChEBI" id="CHEBI:58223"/>
        <dbReference type="ChEBI" id="CHEBI:61387"/>
        <dbReference type="ChEBI" id="CHEBI:61388"/>
        <dbReference type="EC" id="2.4.1.227"/>
    </reaction>
</comment>